<dbReference type="InterPro" id="IPR030963">
    <property type="entry name" value="DHQ_synth_fam"/>
</dbReference>
<dbReference type="PANTHER" id="PTHR43622">
    <property type="entry name" value="3-DEHYDROQUINATE SYNTHASE"/>
    <property type="match status" value="1"/>
</dbReference>
<dbReference type="OrthoDB" id="9806583at2"/>
<organism evidence="21 22">
    <name type="scientific">Haloplasma contractile SSD-17B</name>
    <dbReference type="NCBI Taxonomy" id="1033810"/>
    <lineage>
        <taxon>Bacteria</taxon>
        <taxon>Bacillati</taxon>
        <taxon>Mycoplasmatota</taxon>
        <taxon>Mollicutes</taxon>
        <taxon>Haloplasmatales</taxon>
        <taxon>Haloplasmataceae</taxon>
        <taxon>Haloplasma</taxon>
    </lineage>
</organism>
<dbReference type="PANTHER" id="PTHR43622:SF7">
    <property type="entry name" value="3-DEHYDROQUINATE SYNTHASE, CHLOROPLASTIC"/>
    <property type="match status" value="1"/>
</dbReference>
<gene>
    <name evidence="18" type="primary">aroB</name>
    <name evidence="21" type="ORF">HLPCO_002354</name>
</gene>
<evidence type="ECO:0000313" key="22">
    <source>
        <dbReference type="Proteomes" id="UP000005707"/>
    </source>
</evidence>
<reference evidence="21 22" key="2">
    <citation type="journal article" date="2013" name="PLoS ONE">
        <title>INDIGO - INtegrated Data Warehouse of MIcrobial GenOmes with Examples from the Red Sea Extremophiles.</title>
        <authorList>
            <person name="Alam I."/>
            <person name="Antunes A."/>
            <person name="Kamau A.A."/>
            <person name="Ba Alawi W."/>
            <person name="Kalkatawi M."/>
            <person name="Stingl U."/>
            <person name="Bajic V.B."/>
        </authorList>
    </citation>
    <scope>NUCLEOTIDE SEQUENCE [LARGE SCALE GENOMIC DNA]</scope>
    <source>
        <strain evidence="21 22">SSD-17B</strain>
    </source>
</reference>
<dbReference type="HAMAP" id="MF_00110">
    <property type="entry name" value="DHQ_synthase"/>
    <property type="match status" value="1"/>
</dbReference>
<evidence type="ECO:0000256" key="3">
    <source>
        <dbReference type="ARBA" id="ARBA00001947"/>
    </source>
</evidence>
<dbReference type="GO" id="GO:0005737">
    <property type="term" value="C:cytoplasm"/>
    <property type="evidence" value="ECO:0007669"/>
    <property type="project" value="UniProtKB-SubCell"/>
</dbReference>
<evidence type="ECO:0000256" key="7">
    <source>
        <dbReference type="ARBA" id="ARBA00013031"/>
    </source>
</evidence>
<dbReference type="InParanoid" id="U2E935"/>
<evidence type="ECO:0000256" key="5">
    <source>
        <dbReference type="ARBA" id="ARBA00004661"/>
    </source>
</evidence>
<dbReference type="GO" id="GO:0009423">
    <property type="term" value="P:chorismate biosynthetic process"/>
    <property type="evidence" value="ECO:0007669"/>
    <property type="project" value="UniProtKB-UniRule"/>
</dbReference>
<protein>
    <recommendedName>
        <fullName evidence="8 18">3-dehydroquinate synthase</fullName>
        <shortName evidence="18">DHQS</shortName>
        <ecNumber evidence="7 18">4.2.3.4</ecNumber>
    </recommendedName>
</protein>
<dbReference type="Pfam" id="PF24621">
    <property type="entry name" value="DHQS_C"/>
    <property type="match status" value="1"/>
</dbReference>
<comment type="function">
    <text evidence="18">Catalyzes the conversion of 3-deoxy-D-arabino-heptulosonate 7-phosphate (DAHP) to dehydroquinate (DHQ).</text>
</comment>
<dbReference type="GO" id="GO:0046872">
    <property type="term" value="F:metal ion binding"/>
    <property type="evidence" value="ECO:0007669"/>
    <property type="project" value="UniProtKB-KW"/>
</dbReference>
<keyword evidence="16 18" id="KW-0456">Lyase</keyword>
<dbReference type="Proteomes" id="UP000005707">
    <property type="component" value="Unassembled WGS sequence"/>
</dbReference>
<evidence type="ECO:0000256" key="16">
    <source>
        <dbReference type="ARBA" id="ARBA00023239"/>
    </source>
</evidence>
<reference evidence="21 22" key="1">
    <citation type="journal article" date="2011" name="J. Bacteriol.">
        <title>Genome sequence of Haloplasma contractile, an unusual contractile bacterium from a deep-sea anoxic brine lake.</title>
        <authorList>
            <person name="Antunes A."/>
            <person name="Alam I."/>
            <person name="El Dorry H."/>
            <person name="Siam R."/>
            <person name="Robertson A."/>
            <person name="Bajic V.B."/>
            <person name="Stingl U."/>
        </authorList>
    </citation>
    <scope>NUCLEOTIDE SEQUENCE [LARGE SCALE GENOMIC DNA]</scope>
    <source>
        <strain evidence="21 22">SSD-17B</strain>
    </source>
</reference>
<keyword evidence="14 18" id="KW-0520">NAD</keyword>
<dbReference type="InterPro" id="IPR050071">
    <property type="entry name" value="Dehydroquinate_synthase"/>
</dbReference>
<accession>U2E935</accession>
<dbReference type="STRING" id="1033810.HLPCO_002354"/>
<evidence type="ECO:0000256" key="14">
    <source>
        <dbReference type="ARBA" id="ARBA00023027"/>
    </source>
</evidence>
<feature type="binding site" evidence="18">
    <location>
        <position position="153"/>
    </location>
    <ligand>
        <name>NAD(+)</name>
        <dbReference type="ChEBI" id="CHEBI:57540"/>
    </ligand>
</feature>
<dbReference type="NCBIfam" id="TIGR01357">
    <property type="entry name" value="aroB"/>
    <property type="match status" value="1"/>
</dbReference>
<comment type="pathway">
    <text evidence="5 18">Metabolic intermediate biosynthesis; chorismate biosynthesis; chorismate from D-erythrose 4-phosphate and phosphoenolpyruvate: step 2/7.</text>
</comment>
<evidence type="ECO:0000256" key="4">
    <source>
        <dbReference type="ARBA" id="ARBA00004496"/>
    </source>
</evidence>
<comment type="cofactor">
    <cofactor evidence="3">
        <name>Zn(2+)</name>
        <dbReference type="ChEBI" id="CHEBI:29105"/>
    </cofactor>
</comment>
<feature type="binding site" evidence="18">
    <location>
        <begin position="107"/>
        <end position="111"/>
    </location>
    <ligand>
        <name>NAD(+)</name>
        <dbReference type="ChEBI" id="CHEBI:57540"/>
    </ligand>
</feature>
<sequence length="359" mass="40412">MAEIYRINLNERSYPIYIGHSLINIGRYIKKHIPKAVRTFIITNTTVDCLYGHELYNILFNEGLNPAKGVIEDGEKYKSFEVAYSIYDLLIEHEMDRHSVIISLGGGVIGDLAGFIAATYFRGIPFVQIPTTLLSQVDSSIGGKSAINHSKGKNLIGTFIQPKFVLIDIKTLFTLPKEEFKSGMAEVIKHGMILDNDYFNWINTNLDSIQHLNTDSIIKLISWSCAIKGKVVIEDEKEENIRAILNFGHTIGHALEALTEYKYYRHGEAVSIGMVIESKLAYKMGMISINPVNRLVEILEKIGLPTSIPSAIDSNNLIKAIKRDKKKVHDKVKMILPSSIGEVNIIENWSEEYLLNSLK</sequence>
<feature type="domain" description="3-dehydroquinate synthase C-terminal" evidence="20">
    <location>
        <begin position="183"/>
        <end position="327"/>
    </location>
</feature>
<evidence type="ECO:0000259" key="19">
    <source>
        <dbReference type="Pfam" id="PF01761"/>
    </source>
</evidence>
<feature type="binding site" evidence="18">
    <location>
        <position position="266"/>
    </location>
    <ligand>
        <name>Zn(2+)</name>
        <dbReference type="ChEBI" id="CHEBI:29105"/>
    </ligand>
</feature>
<feature type="binding site" evidence="18">
    <location>
        <position position="144"/>
    </location>
    <ligand>
        <name>NAD(+)</name>
        <dbReference type="ChEBI" id="CHEBI:57540"/>
    </ligand>
</feature>
<keyword evidence="11 18" id="KW-0479">Metal-binding</keyword>
<evidence type="ECO:0000256" key="13">
    <source>
        <dbReference type="ARBA" id="ARBA00022833"/>
    </source>
</evidence>
<evidence type="ECO:0000256" key="10">
    <source>
        <dbReference type="ARBA" id="ARBA00022605"/>
    </source>
</evidence>
<dbReference type="GO" id="GO:0000166">
    <property type="term" value="F:nucleotide binding"/>
    <property type="evidence" value="ECO:0007669"/>
    <property type="project" value="UniProtKB-KW"/>
</dbReference>
<evidence type="ECO:0000256" key="2">
    <source>
        <dbReference type="ARBA" id="ARBA00001911"/>
    </source>
</evidence>
<dbReference type="GO" id="GO:0008652">
    <property type="term" value="P:amino acid biosynthetic process"/>
    <property type="evidence" value="ECO:0007669"/>
    <property type="project" value="UniProtKB-KW"/>
</dbReference>
<proteinExistence type="inferred from homology"/>
<keyword evidence="17 18" id="KW-0170">Cobalt</keyword>
<feature type="binding site" evidence="18">
    <location>
        <begin position="171"/>
        <end position="174"/>
    </location>
    <ligand>
        <name>NAD(+)</name>
        <dbReference type="ChEBI" id="CHEBI:57540"/>
    </ligand>
</feature>
<dbReference type="eggNOG" id="COG0337">
    <property type="taxonomic scope" value="Bacteria"/>
</dbReference>
<evidence type="ECO:0000256" key="8">
    <source>
        <dbReference type="ARBA" id="ARBA00017684"/>
    </source>
</evidence>
<feature type="binding site" evidence="18">
    <location>
        <begin position="131"/>
        <end position="132"/>
    </location>
    <ligand>
        <name>NAD(+)</name>
        <dbReference type="ChEBI" id="CHEBI:57540"/>
    </ligand>
</feature>
<dbReference type="InterPro" id="IPR030960">
    <property type="entry name" value="DHQS/DOIS_N"/>
</dbReference>
<comment type="similarity">
    <text evidence="6 18">Belongs to the sugar phosphate cyclases superfamily. Dehydroquinate synthase family.</text>
</comment>
<evidence type="ECO:0000259" key="20">
    <source>
        <dbReference type="Pfam" id="PF24621"/>
    </source>
</evidence>
<dbReference type="EC" id="4.2.3.4" evidence="7 18"/>
<dbReference type="RefSeq" id="WP_008825408.1">
    <property type="nucleotide sequence ID" value="NZ_AFNU02000009.1"/>
</dbReference>
<evidence type="ECO:0000256" key="11">
    <source>
        <dbReference type="ARBA" id="ARBA00022723"/>
    </source>
</evidence>
<dbReference type="PIRSF" id="PIRSF001455">
    <property type="entry name" value="DHQ_synth"/>
    <property type="match status" value="1"/>
</dbReference>
<feature type="domain" description="3-dehydroquinate synthase N-terminal" evidence="19">
    <location>
        <begin position="70"/>
        <end position="181"/>
    </location>
</feature>
<evidence type="ECO:0000256" key="18">
    <source>
        <dbReference type="HAMAP-Rule" id="MF_00110"/>
    </source>
</evidence>
<dbReference type="GO" id="GO:0003856">
    <property type="term" value="F:3-dehydroquinate synthase activity"/>
    <property type="evidence" value="ECO:0007669"/>
    <property type="project" value="UniProtKB-UniRule"/>
</dbReference>
<keyword evidence="9 18" id="KW-0963">Cytoplasm</keyword>
<dbReference type="FunCoup" id="U2E935">
    <property type="interactions" value="366"/>
</dbReference>
<dbReference type="Gene3D" id="1.20.1090.10">
    <property type="entry name" value="Dehydroquinate synthase-like - alpha domain"/>
    <property type="match status" value="1"/>
</dbReference>
<name>U2E935_9MOLU</name>
<evidence type="ECO:0000256" key="6">
    <source>
        <dbReference type="ARBA" id="ARBA00005412"/>
    </source>
</evidence>
<evidence type="ECO:0000313" key="21">
    <source>
        <dbReference type="EMBL" id="ERJ11653.1"/>
    </source>
</evidence>
<dbReference type="SUPFAM" id="SSF56796">
    <property type="entry name" value="Dehydroquinate synthase-like"/>
    <property type="match status" value="1"/>
</dbReference>
<dbReference type="AlphaFoldDB" id="U2E935"/>
<feature type="binding site" evidence="18">
    <location>
        <begin position="73"/>
        <end position="78"/>
    </location>
    <ligand>
        <name>NAD(+)</name>
        <dbReference type="ChEBI" id="CHEBI:57540"/>
    </ligand>
</feature>
<dbReference type="InterPro" id="IPR016037">
    <property type="entry name" value="DHQ_synth_AroB"/>
</dbReference>
<keyword evidence="15 18" id="KW-0057">Aromatic amino acid biosynthesis</keyword>
<dbReference type="Gene3D" id="3.40.50.1970">
    <property type="match status" value="1"/>
</dbReference>
<comment type="caution">
    <text evidence="21">The sequence shown here is derived from an EMBL/GenBank/DDBJ whole genome shotgun (WGS) entry which is preliminary data.</text>
</comment>
<feature type="binding site" evidence="18">
    <location>
        <position position="186"/>
    </location>
    <ligand>
        <name>Zn(2+)</name>
        <dbReference type="ChEBI" id="CHEBI:29105"/>
    </ligand>
</feature>
<dbReference type="InterPro" id="IPR056179">
    <property type="entry name" value="DHQS_C"/>
</dbReference>
<comment type="catalytic activity">
    <reaction evidence="1 18">
        <text>7-phospho-2-dehydro-3-deoxy-D-arabino-heptonate = 3-dehydroquinate + phosphate</text>
        <dbReference type="Rhea" id="RHEA:21968"/>
        <dbReference type="ChEBI" id="CHEBI:32364"/>
        <dbReference type="ChEBI" id="CHEBI:43474"/>
        <dbReference type="ChEBI" id="CHEBI:58394"/>
        <dbReference type="EC" id="4.2.3.4"/>
    </reaction>
</comment>
<comment type="subcellular location">
    <subcellularLocation>
        <location evidence="4 18">Cytoplasm</location>
    </subcellularLocation>
</comment>
<dbReference type="Pfam" id="PF01761">
    <property type="entry name" value="DHQ_synthase"/>
    <property type="match status" value="1"/>
</dbReference>
<evidence type="ECO:0000256" key="9">
    <source>
        <dbReference type="ARBA" id="ARBA00022490"/>
    </source>
</evidence>
<comment type="cofactor">
    <cofactor evidence="2 18">
        <name>NAD(+)</name>
        <dbReference type="ChEBI" id="CHEBI:57540"/>
    </cofactor>
</comment>
<evidence type="ECO:0000256" key="15">
    <source>
        <dbReference type="ARBA" id="ARBA00023141"/>
    </source>
</evidence>
<keyword evidence="12 18" id="KW-0547">Nucleotide-binding</keyword>
<dbReference type="EMBL" id="AFNU02000009">
    <property type="protein sequence ID" value="ERJ11653.1"/>
    <property type="molecule type" value="Genomic_DNA"/>
</dbReference>
<dbReference type="GO" id="GO:0009073">
    <property type="term" value="P:aromatic amino acid family biosynthetic process"/>
    <property type="evidence" value="ECO:0007669"/>
    <property type="project" value="UniProtKB-KW"/>
</dbReference>
<keyword evidence="10 18" id="KW-0028">Amino-acid biosynthesis</keyword>
<keyword evidence="13 18" id="KW-0862">Zinc</keyword>
<keyword evidence="22" id="KW-1185">Reference proteome</keyword>
<dbReference type="CDD" id="cd08195">
    <property type="entry name" value="DHQS"/>
    <property type="match status" value="1"/>
</dbReference>
<evidence type="ECO:0000256" key="17">
    <source>
        <dbReference type="ARBA" id="ARBA00023285"/>
    </source>
</evidence>
<evidence type="ECO:0000256" key="1">
    <source>
        <dbReference type="ARBA" id="ARBA00001393"/>
    </source>
</evidence>
<feature type="binding site" evidence="18">
    <location>
        <position position="249"/>
    </location>
    <ligand>
        <name>Zn(2+)</name>
        <dbReference type="ChEBI" id="CHEBI:29105"/>
    </ligand>
</feature>
<dbReference type="UniPathway" id="UPA00053">
    <property type="reaction ID" value="UER00085"/>
</dbReference>
<comment type="cofactor">
    <cofactor evidence="18">
        <name>Co(2+)</name>
        <dbReference type="ChEBI" id="CHEBI:48828"/>
    </cofactor>
    <cofactor evidence="18">
        <name>Zn(2+)</name>
        <dbReference type="ChEBI" id="CHEBI:29105"/>
    </cofactor>
    <text evidence="18">Binds 1 divalent metal cation per subunit. Can use either Co(2+) or Zn(2+).</text>
</comment>
<dbReference type="FunFam" id="3.40.50.1970:FF:000007">
    <property type="entry name" value="Pentafunctional AROM polypeptide"/>
    <property type="match status" value="1"/>
</dbReference>
<evidence type="ECO:0000256" key="12">
    <source>
        <dbReference type="ARBA" id="ARBA00022741"/>
    </source>
</evidence>